<feature type="transmembrane region" description="Helical" evidence="6">
    <location>
        <begin position="215"/>
        <end position="232"/>
    </location>
</feature>
<dbReference type="EMBL" id="CABPRJ010001446">
    <property type="protein sequence ID" value="VVC37374.1"/>
    <property type="molecule type" value="Genomic_DNA"/>
</dbReference>
<dbReference type="InterPro" id="IPR006043">
    <property type="entry name" value="NCS2"/>
</dbReference>
<feature type="transmembrane region" description="Helical" evidence="6">
    <location>
        <begin position="253"/>
        <end position="277"/>
    </location>
</feature>
<gene>
    <name evidence="7" type="ORF">CINCED_3A012240</name>
</gene>
<name>A0A5E4N2Q4_9HEMI</name>
<evidence type="ECO:0000313" key="7">
    <source>
        <dbReference type="EMBL" id="VVC37374.1"/>
    </source>
</evidence>
<feature type="transmembrane region" description="Helical" evidence="6">
    <location>
        <begin position="314"/>
        <end position="332"/>
    </location>
</feature>
<keyword evidence="3 6" id="KW-0812">Transmembrane</keyword>
<feature type="transmembrane region" description="Helical" evidence="6">
    <location>
        <begin position="426"/>
        <end position="446"/>
    </location>
</feature>
<dbReference type="AlphaFoldDB" id="A0A5E4N2Q4"/>
<dbReference type="NCBIfam" id="NF037981">
    <property type="entry name" value="NCS2_1"/>
    <property type="match status" value="1"/>
</dbReference>
<feature type="transmembrane region" description="Helical" evidence="6">
    <location>
        <begin position="458"/>
        <end position="474"/>
    </location>
</feature>
<comment type="similarity">
    <text evidence="2">Belongs to the nucleobase:cation symporter-2 (NCS2) (TC 2.A.40) family.</text>
</comment>
<dbReference type="GO" id="GO:0016020">
    <property type="term" value="C:membrane"/>
    <property type="evidence" value="ECO:0007669"/>
    <property type="project" value="UniProtKB-SubCell"/>
</dbReference>
<feature type="transmembrane region" description="Helical" evidence="6">
    <location>
        <begin position="85"/>
        <end position="106"/>
    </location>
</feature>
<comment type="subcellular location">
    <subcellularLocation>
        <location evidence="1">Membrane</location>
        <topology evidence="1">Multi-pass membrane protein</topology>
    </subcellularLocation>
</comment>
<keyword evidence="5 6" id="KW-0472">Membrane</keyword>
<evidence type="ECO:0000256" key="3">
    <source>
        <dbReference type="ARBA" id="ARBA00022692"/>
    </source>
</evidence>
<evidence type="ECO:0000313" key="8">
    <source>
        <dbReference type="Proteomes" id="UP000325440"/>
    </source>
</evidence>
<evidence type="ECO:0000256" key="1">
    <source>
        <dbReference type="ARBA" id="ARBA00004141"/>
    </source>
</evidence>
<evidence type="ECO:0000256" key="5">
    <source>
        <dbReference type="ARBA" id="ARBA00023136"/>
    </source>
</evidence>
<evidence type="ECO:0000256" key="6">
    <source>
        <dbReference type="SAM" id="Phobius"/>
    </source>
</evidence>
<keyword evidence="4 6" id="KW-1133">Transmembrane helix</keyword>
<dbReference type="PANTHER" id="PTHR11119">
    <property type="entry name" value="XANTHINE-URACIL / VITAMIN C PERMEASE FAMILY MEMBER"/>
    <property type="match status" value="1"/>
</dbReference>
<sequence length="566" mass="62871">MDRIELAENVTPDHLQERVDFLDEIKNMERKKLRKSLVCGVNENPPAFMTVLLTIQNLVMTVTGIILVVNVLAPKLCILPEDPAQAYLLSTSVMMAGIGTLFQTLVGVRIPIVQNSGFVYMTCLQSMFSLPGWQCPSDVDLFSMGTDARTLEWQHRVRSVQGAIIVIGLVQMFLGYSGVIGKAIKYITPLTVVPTMCLIGLLVIQKGVILMSGNWTAAIFTLCLLTIFSQYLRKVAISFPIYSSVKGFILVRFKIFALFSILFSVGFMWIACVYMTFKNHLLPTDPANTDSKYGIFYNAHVFRLPYPFQWGPPIFQMNIILAMLPALLTSIVESVGNYYTCSKFAHLTPPPVSAVNRGIGVQGINLILAGFLGTGSGISASGENVGNIGITRVCSRNVIMCTGCLMILVSPFTKIIALFLTLPDPLLGAVTSVLLVLITAVALSNLQFINLNSIRNMYILGMSIFFGLVVPMYVSSLDENFIKTKYEIVNEVLYVYLCSGMFIGGSIGFILDNTIPVDYDDFYDKNAYYHMHNNDFKSSIEIEDEQIYNISDRLYEMINCILSVFV</sequence>
<organism evidence="7 8">
    <name type="scientific">Cinara cedri</name>
    <dbReference type="NCBI Taxonomy" id="506608"/>
    <lineage>
        <taxon>Eukaryota</taxon>
        <taxon>Metazoa</taxon>
        <taxon>Ecdysozoa</taxon>
        <taxon>Arthropoda</taxon>
        <taxon>Hexapoda</taxon>
        <taxon>Insecta</taxon>
        <taxon>Pterygota</taxon>
        <taxon>Neoptera</taxon>
        <taxon>Paraneoptera</taxon>
        <taxon>Hemiptera</taxon>
        <taxon>Sternorrhyncha</taxon>
        <taxon>Aphidomorpha</taxon>
        <taxon>Aphidoidea</taxon>
        <taxon>Aphididae</taxon>
        <taxon>Lachninae</taxon>
        <taxon>Cinara</taxon>
    </lineage>
</organism>
<keyword evidence="8" id="KW-1185">Reference proteome</keyword>
<evidence type="ECO:0000256" key="2">
    <source>
        <dbReference type="ARBA" id="ARBA00008821"/>
    </source>
</evidence>
<feature type="transmembrane region" description="Helical" evidence="6">
    <location>
        <begin position="186"/>
        <end position="209"/>
    </location>
</feature>
<dbReference type="GO" id="GO:0022857">
    <property type="term" value="F:transmembrane transporter activity"/>
    <property type="evidence" value="ECO:0007669"/>
    <property type="project" value="InterPro"/>
</dbReference>
<reference evidence="7 8" key="1">
    <citation type="submission" date="2019-08" db="EMBL/GenBank/DDBJ databases">
        <authorList>
            <person name="Alioto T."/>
            <person name="Alioto T."/>
            <person name="Gomez Garrido J."/>
        </authorList>
    </citation>
    <scope>NUCLEOTIDE SEQUENCE [LARGE SCALE GENOMIC DNA]</scope>
</reference>
<evidence type="ECO:0000256" key="4">
    <source>
        <dbReference type="ARBA" id="ARBA00022989"/>
    </source>
</evidence>
<accession>A0A5E4N2Q4</accession>
<feature type="transmembrane region" description="Helical" evidence="6">
    <location>
        <begin position="160"/>
        <end position="179"/>
    </location>
</feature>
<dbReference type="OrthoDB" id="1641903at2759"/>
<feature type="transmembrane region" description="Helical" evidence="6">
    <location>
        <begin position="398"/>
        <end position="420"/>
    </location>
</feature>
<proteinExistence type="inferred from homology"/>
<feature type="transmembrane region" description="Helical" evidence="6">
    <location>
        <begin position="494"/>
        <end position="511"/>
    </location>
</feature>
<dbReference type="Proteomes" id="UP000325440">
    <property type="component" value="Unassembled WGS sequence"/>
</dbReference>
<feature type="transmembrane region" description="Helical" evidence="6">
    <location>
        <begin position="47"/>
        <end position="73"/>
    </location>
</feature>
<protein>
    <submittedName>
        <fullName evidence="7">Xanthine/uracil/vitamin C permease</fullName>
    </submittedName>
</protein>
<dbReference type="Pfam" id="PF00860">
    <property type="entry name" value="Xan_ur_permease"/>
    <property type="match status" value="1"/>
</dbReference>